<dbReference type="AlphaFoldDB" id="A0A0C1ZDL7"/>
<evidence type="ECO:0000313" key="4">
    <source>
        <dbReference type="Proteomes" id="UP000031586"/>
    </source>
</evidence>
<dbReference type="EMBL" id="JPRD01000042">
    <property type="protein sequence ID" value="KIF51176.1"/>
    <property type="molecule type" value="Genomic_DNA"/>
</dbReference>
<protein>
    <submittedName>
        <fullName evidence="3">Heat-shock protein</fullName>
    </submittedName>
</protein>
<organism evidence="3 4">
    <name type="scientific">Vibrio owensii CAIM 1854 = LMG 25443</name>
    <dbReference type="NCBI Taxonomy" id="1229493"/>
    <lineage>
        <taxon>Bacteria</taxon>
        <taxon>Pseudomonadati</taxon>
        <taxon>Pseudomonadota</taxon>
        <taxon>Gammaproteobacteria</taxon>
        <taxon>Vibrionales</taxon>
        <taxon>Vibrionaceae</taxon>
        <taxon>Vibrio</taxon>
    </lineage>
</organism>
<keyword evidence="1" id="KW-0732">Signal</keyword>
<dbReference type="Proteomes" id="UP000031586">
    <property type="component" value="Unassembled WGS sequence"/>
</dbReference>
<dbReference type="PROSITE" id="PS51257">
    <property type="entry name" value="PROKAR_LIPOPROTEIN"/>
    <property type="match status" value="1"/>
</dbReference>
<proteinExistence type="predicted"/>
<dbReference type="InterPro" id="IPR025485">
    <property type="entry name" value="DUF4377"/>
</dbReference>
<dbReference type="PATRIC" id="fig|1229493.5.peg.3687"/>
<evidence type="ECO:0000259" key="2">
    <source>
        <dbReference type="Pfam" id="PF14302"/>
    </source>
</evidence>
<evidence type="ECO:0000256" key="1">
    <source>
        <dbReference type="SAM" id="SignalP"/>
    </source>
</evidence>
<name>A0A0C1ZDL7_9VIBR</name>
<reference evidence="3 4" key="1">
    <citation type="submission" date="2014-07" db="EMBL/GenBank/DDBJ databases">
        <title>Unique and conserved regions in Vibrio harveyi and related species in comparison with the shrimp pathogen Vibrio harveyi CAIM 1792.</title>
        <authorList>
            <person name="Espinoza-Valles I."/>
            <person name="Vora G."/>
            <person name="Leekitcharoenphon P."/>
            <person name="Ussery D."/>
            <person name="Hoj L."/>
            <person name="Gomez-Gil B."/>
        </authorList>
    </citation>
    <scope>NUCLEOTIDE SEQUENCE [LARGE SCALE GENOMIC DNA]</scope>
    <source>
        <strain evidence="4">CAIM 1854 / LMG 25443</strain>
    </source>
</reference>
<feature type="domain" description="DUF4377" evidence="2">
    <location>
        <begin position="35"/>
        <end position="105"/>
    </location>
</feature>
<comment type="caution">
    <text evidence="3">The sequence shown here is derived from an EMBL/GenBank/DDBJ whole genome shotgun (WGS) entry which is preliminary data.</text>
</comment>
<feature type="signal peptide" evidence="1">
    <location>
        <begin position="1"/>
        <end position="23"/>
    </location>
</feature>
<sequence>MNLKRYVVLPMMAAALFGCAQHASDDTAKIMTVNVGPELVDCVGVGPMKCMVVDGNYFYDQIDGFEFESGSEYTLKIKRTQRFTPENAPADASLYRYELIEVLEKR</sequence>
<dbReference type="Pfam" id="PF14302">
    <property type="entry name" value="DUF4377"/>
    <property type="match status" value="1"/>
</dbReference>
<accession>A0A0C1ZDL7</accession>
<feature type="chain" id="PRO_5002144850" evidence="1">
    <location>
        <begin position="24"/>
        <end position="106"/>
    </location>
</feature>
<evidence type="ECO:0000313" key="3">
    <source>
        <dbReference type="EMBL" id="KIF51176.1"/>
    </source>
</evidence>
<dbReference type="RefSeq" id="WP_020196616.1">
    <property type="nucleotide sequence ID" value="NZ_BAOH01000063.1"/>
</dbReference>
<gene>
    <name evidence="3" type="ORF">H735_21440</name>
</gene>